<evidence type="ECO:0008006" key="3">
    <source>
        <dbReference type="Google" id="ProtNLM"/>
    </source>
</evidence>
<sequence>MARRLDSEIKVMENGDWIFRGSPIQQKDILEYFRKNLKESEDGVFIDNHFGEFSENGYLEIFGYPLNLIRVREEEGELYFLSDAGEEIPLDFLDLEADKEGELCAKKKNHKLLKYKLARNVATSLSEFIQDSPAGMRLKTSQHEFLIPETNQGPEVSLPVEFRNPSNRFDSE</sequence>
<dbReference type="Proteomes" id="UP001580391">
    <property type="component" value="Unassembled WGS sequence"/>
</dbReference>
<keyword evidence="2" id="KW-1185">Reference proteome</keyword>
<dbReference type="EMBL" id="JBHILJ010000008">
    <property type="protein sequence ID" value="MFB5737734.1"/>
    <property type="molecule type" value="Genomic_DNA"/>
</dbReference>
<dbReference type="RefSeq" id="WP_375517401.1">
    <property type="nucleotide sequence ID" value="NZ_JBHILI010000009.1"/>
</dbReference>
<comment type="caution">
    <text evidence="1">The sequence shown here is derived from an EMBL/GenBank/DDBJ whole genome shotgun (WGS) entry which is preliminary data.</text>
</comment>
<reference evidence="1 2" key="1">
    <citation type="submission" date="2024-09" db="EMBL/GenBank/DDBJ databases">
        <title>Taxonomic and Genotyping Characterization of Leptospira Strains isolated from Multiple Sources in Colombia highlights the importance of intermediate species.</title>
        <authorList>
            <person name="Torres Higuera L."/>
            <person name="Rojas Tapias D."/>
            <person name="Jimenez Velasquez S."/>
            <person name="Renjifo Ibanez C."/>
        </authorList>
    </citation>
    <scope>NUCLEOTIDE SEQUENCE [LARGE SCALE GENOMIC DNA]</scope>
    <source>
        <strain evidence="1 2">Lep080</strain>
    </source>
</reference>
<gene>
    <name evidence="1" type="ORF">ACE5IX_14515</name>
</gene>
<proteinExistence type="predicted"/>
<protein>
    <recommendedName>
        <fullName evidence="3">DUF1285 domain-containing protein</fullName>
    </recommendedName>
</protein>
<name>A0ABV5BRI1_9LEPT</name>
<accession>A0ABV5BRI1</accession>
<organism evidence="1 2">
    <name type="scientific">Leptospira wolffii</name>
    <dbReference type="NCBI Taxonomy" id="409998"/>
    <lineage>
        <taxon>Bacteria</taxon>
        <taxon>Pseudomonadati</taxon>
        <taxon>Spirochaetota</taxon>
        <taxon>Spirochaetia</taxon>
        <taxon>Leptospirales</taxon>
        <taxon>Leptospiraceae</taxon>
        <taxon>Leptospira</taxon>
    </lineage>
</organism>
<evidence type="ECO:0000313" key="1">
    <source>
        <dbReference type="EMBL" id="MFB5737734.1"/>
    </source>
</evidence>
<evidence type="ECO:0000313" key="2">
    <source>
        <dbReference type="Proteomes" id="UP001580391"/>
    </source>
</evidence>